<protein>
    <recommendedName>
        <fullName evidence="2">DUF5658 domain-containing protein</fullName>
    </recommendedName>
</protein>
<feature type="domain" description="DUF5658" evidence="2">
    <location>
        <begin position="61"/>
        <end position="151"/>
    </location>
</feature>
<dbReference type="RefSeq" id="WP_090317628.1">
    <property type="nucleotide sequence ID" value="NZ_FNOE01000007.1"/>
</dbReference>
<keyword evidence="4" id="KW-1185">Reference proteome</keyword>
<feature type="transmembrane region" description="Helical" evidence="1">
    <location>
        <begin position="101"/>
        <end position="121"/>
    </location>
</feature>
<gene>
    <name evidence="3" type="ORF">SAMN05216333_10885</name>
</gene>
<dbReference type="InterPro" id="IPR043717">
    <property type="entry name" value="DUF5658"/>
</dbReference>
<evidence type="ECO:0000313" key="4">
    <source>
        <dbReference type="Proteomes" id="UP000198814"/>
    </source>
</evidence>
<evidence type="ECO:0000256" key="1">
    <source>
        <dbReference type="SAM" id="Phobius"/>
    </source>
</evidence>
<dbReference type="AlphaFoldDB" id="A0A1H8NY72"/>
<dbReference type="Proteomes" id="UP000198814">
    <property type="component" value="Unassembled WGS sequence"/>
</dbReference>
<feature type="transmembrane region" description="Helical" evidence="1">
    <location>
        <begin position="52"/>
        <end position="73"/>
    </location>
</feature>
<evidence type="ECO:0000313" key="3">
    <source>
        <dbReference type="EMBL" id="SEO34537.1"/>
    </source>
</evidence>
<keyword evidence="1" id="KW-1133">Transmembrane helix</keyword>
<dbReference type="OrthoDB" id="8546727at2"/>
<name>A0A1H8NY72_9PROT</name>
<evidence type="ECO:0000259" key="2">
    <source>
        <dbReference type="Pfam" id="PF18902"/>
    </source>
</evidence>
<reference evidence="4" key="1">
    <citation type="submission" date="2016-10" db="EMBL/GenBank/DDBJ databases">
        <authorList>
            <person name="Varghese N."/>
            <person name="Submissions S."/>
        </authorList>
    </citation>
    <scope>NUCLEOTIDE SEQUENCE [LARGE SCALE GENOMIC DNA]</scope>
    <source>
        <strain evidence="4">Nm76</strain>
    </source>
</reference>
<dbReference type="EMBL" id="FODO01000008">
    <property type="protein sequence ID" value="SEO34537.1"/>
    <property type="molecule type" value="Genomic_DNA"/>
</dbReference>
<organism evidence="3 4">
    <name type="scientific">Nitrosomonas oligotropha</name>
    <dbReference type="NCBI Taxonomy" id="42354"/>
    <lineage>
        <taxon>Bacteria</taxon>
        <taxon>Pseudomonadati</taxon>
        <taxon>Pseudomonadota</taxon>
        <taxon>Betaproteobacteria</taxon>
        <taxon>Nitrosomonadales</taxon>
        <taxon>Nitrosomonadaceae</taxon>
        <taxon>Nitrosomonas</taxon>
    </lineage>
</organism>
<keyword evidence="1" id="KW-0812">Transmembrane</keyword>
<proteinExistence type="predicted"/>
<sequence length="157" mass="17779">MIDAIAVSNNRKQDRRQDMPFFCAYHVGIKMGRRIGERRVSEKGKSVYVDRYTGNVLFCVIAILLLSALDAYLTLNILNQGGEEINWLMAVLIEESTEKFVAVKLALTAMALILLVIHHNVRLIECLRVRHLKYAILAGYSTLIGYECYLLELAAAF</sequence>
<accession>A0A1H8NY72</accession>
<dbReference type="Pfam" id="PF18902">
    <property type="entry name" value="DUF5658"/>
    <property type="match status" value="1"/>
</dbReference>
<keyword evidence="1" id="KW-0472">Membrane</keyword>